<dbReference type="KEGG" id="bbig:BBBOND_0203720"/>
<dbReference type="VEuPathDB" id="PiroplasmaDB:BBBOND_0203720"/>
<dbReference type="GeneID" id="24563755"/>
<dbReference type="AlphaFoldDB" id="A0A061D8H0"/>
<dbReference type="Proteomes" id="UP000033188">
    <property type="component" value="Chromosome 2"/>
</dbReference>
<gene>
    <name evidence="1" type="ORF">BBBOND_0203720</name>
</gene>
<dbReference type="RefSeq" id="XP_012767400.1">
    <property type="nucleotide sequence ID" value="XM_012911946.1"/>
</dbReference>
<proteinExistence type="predicted"/>
<keyword evidence="2" id="KW-1185">Reference proteome</keyword>
<accession>A0A061D8H0</accession>
<evidence type="ECO:0000313" key="2">
    <source>
        <dbReference type="Proteomes" id="UP000033188"/>
    </source>
</evidence>
<organism evidence="1 2">
    <name type="scientific">Babesia bigemina</name>
    <dbReference type="NCBI Taxonomy" id="5866"/>
    <lineage>
        <taxon>Eukaryota</taxon>
        <taxon>Sar</taxon>
        <taxon>Alveolata</taxon>
        <taxon>Apicomplexa</taxon>
        <taxon>Aconoidasida</taxon>
        <taxon>Piroplasmida</taxon>
        <taxon>Babesiidae</taxon>
        <taxon>Babesia</taxon>
    </lineage>
</organism>
<dbReference type="EMBL" id="LK391708">
    <property type="protein sequence ID" value="CDR95214.1"/>
    <property type="molecule type" value="Genomic_DNA"/>
</dbReference>
<name>A0A061D8H0_BABBI</name>
<evidence type="ECO:0000313" key="1">
    <source>
        <dbReference type="EMBL" id="CDR95214.1"/>
    </source>
</evidence>
<sequence>MELSDVKVNVPIHEYTFSVIVYDSDEMPMSGVMLSWQLIYESTCTNNTGTYYCRLITSTTNLV</sequence>
<reference evidence="2" key="1">
    <citation type="submission" date="2014-06" db="EMBL/GenBank/DDBJ databases">
        <authorList>
            <person name="Aslett M."/>
            <person name="De Silva N."/>
        </authorList>
    </citation>
    <scope>NUCLEOTIDE SEQUENCE [LARGE SCALE GENOMIC DNA]</scope>
    <source>
        <strain evidence="2">Bond</strain>
    </source>
</reference>
<protein>
    <submittedName>
        <fullName evidence="1">Uncharacterized protein</fullName>
    </submittedName>
</protein>